<keyword evidence="5" id="KW-1185">Reference proteome</keyword>
<evidence type="ECO:0000259" key="3">
    <source>
        <dbReference type="Pfam" id="PF01557"/>
    </source>
</evidence>
<dbReference type="SUPFAM" id="SSF56529">
    <property type="entry name" value="FAH"/>
    <property type="match status" value="1"/>
</dbReference>
<dbReference type="STRING" id="862517.HMPREF9225_1815"/>
<evidence type="ECO:0000256" key="1">
    <source>
        <dbReference type="ARBA" id="ARBA00010211"/>
    </source>
</evidence>
<dbReference type="Proteomes" id="UP000003280">
    <property type="component" value="Unassembled WGS sequence"/>
</dbReference>
<feature type="domain" description="Fumarylacetoacetase-like C-terminal" evidence="3">
    <location>
        <begin position="79"/>
        <end position="285"/>
    </location>
</feature>
<dbReference type="Pfam" id="PF01557">
    <property type="entry name" value="FAA_hydrolase"/>
    <property type="match status" value="1"/>
</dbReference>
<dbReference type="GO" id="GO:0018773">
    <property type="term" value="F:acetylpyruvate hydrolase activity"/>
    <property type="evidence" value="ECO:0007669"/>
    <property type="project" value="TreeGrafter"/>
</dbReference>
<sequence length="286" mass="32440">MSDYISYESNGEKSFGILDGEYIYDLGGLYGQDSLIKFIEMDELQRSKIDKIETIYRIERKSINEVKVLPPIENPRRGIFCVAKNYLDHAVEIKELGDEIPKSPIFFTKNIDRIIGTGDTLNIEEAPTDCADYEGELALIIKNKCKDLKPYEVWENILGFTVANDFSARELQTKFGQWTKGKSLDRFLAMGPIVKELSKREVENLSLKTWVNGELRQDSNTSRFIFNIEKILVDLSMGMTLFPGDIILTGTPSGVGAGFNPPKYLKSGDKVEIEIEKIGRLVNYIK</sequence>
<dbReference type="OrthoDB" id="9805307at2"/>
<dbReference type="InterPro" id="IPR011234">
    <property type="entry name" value="Fumarylacetoacetase-like_C"/>
</dbReference>
<gene>
    <name evidence="4" type="primary">fahA</name>
    <name evidence="4" type="ORF">HMPREF9225_1815</name>
</gene>
<proteinExistence type="inferred from homology"/>
<dbReference type="PANTHER" id="PTHR11820:SF7">
    <property type="entry name" value="ACYLPYRUVASE FAHD1, MITOCHONDRIAL"/>
    <property type="match status" value="1"/>
</dbReference>
<dbReference type="PANTHER" id="PTHR11820">
    <property type="entry name" value="ACYLPYRUVASE"/>
    <property type="match status" value="1"/>
</dbReference>
<dbReference type="HOGENOM" id="CLU_028458_3_1_9"/>
<dbReference type="AlphaFoldDB" id="E0NNS6"/>
<dbReference type="Gene3D" id="3.90.850.10">
    <property type="entry name" value="Fumarylacetoacetase-like, C-terminal domain"/>
    <property type="match status" value="1"/>
</dbReference>
<dbReference type="EMBL" id="AEEH01000052">
    <property type="protein sequence ID" value="EFM24547.1"/>
    <property type="molecule type" value="Genomic_DNA"/>
</dbReference>
<name>E0NNS6_9FIRM</name>
<accession>E0NNS6</accession>
<dbReference type="RefSeq" id="WP_008902590.1">
    <property type="nucleotide sequence ID" value="NZ_GL397071.1"/>
</dbReference>
<dbReference type="eggNOG" id="COG0179">
    <property type="taxonomic scope" value="Bacteria"/>
</dbReference>
<evidence type="ECO:0000256" key="2">
    <source>
        <dbReference type="ARBA" id="ARBA00022723"/>
    </source>
</evidence>
<keyword evidence="2" id="KW-0479">Metal-binding</keyword>
<evidence type="ECO:0000313" key="4">
    <source>
        <dbReference type="EMBL" id="EFM24547.1"/>
    </source>
</evidence>
<dbReference type="GO" id="GO:0046872">
    <property type="term" value="F:metal ion binding"/>
    <property type="evidence" value="ECO:0007669"/>
    <property type="project" value="UniProtKB-KW"/>
</dbReference>
<comment type="similarity">
    <text evidence="1">Belongs to the FAH family.</text>
</comment>
<keyword evidence="4" id="KW-0378">Hydrolase</keyword>
<dbReference type="GO" id="GO:0019752">
    <property type="term" value="P:carboxylic acid metabolic process"/>
    <property type="evidence" value="ECO:0007669"/>
    <property type="project" value="UniProtKB-ARBA"/>
</dbReference>
<dbReference type="InterPro" id="IPR036663">
    <property type="entry name" value="Fumarylacetoacetase_C_sf"/>
</dbReference>
<comment type="caution">
    <text evidence="4">The sequence shown here is derived from an EMBL/GenBank/DDBJ whole genome shotgun (WGS) entry which is preliminary data.</text>
</comment>
<evidence type="ECO:0000313" key="5">
    <source>
        <dbReference type="Proteomes" id="UP000003280"/>
    </source>
</evidence>
<protein>
    <submittedName>
        <fullName evidence="4">FAH family protein</fullName>
        <ecNumber evidence="4">3.7.1.2</ecNumber>
    </submittedName>
</protein>
<dbReference type="FunFam" id="3.90.850.10:FF:000002">
    <property type="entry name" value="2-hydroxyhepta-2,4-diene-1,7-dioate isomerase"/>
    <property type="match status" value="1"/>
</dbReference>
<dbReference type="GO" id="GO:0016853">
    <property type="term" value="F:isomerase activity"/>
    <property type="evidence" value="ECO:0007669"/>
    <property type="project" value="UniProtKB-ARBA"/>
</dbReference>
<dbReference type="GO" id="GO:0004334">
    <property type="term" value="F:fumarylacetoacetase activity"/>
    <property type="evidence" value="ECO:0007669"/>
    <property type="project" value="UniProtKB-EC"/>
</dbReference>
<organism evidence="4 5">
    <name type="scientific">Peptoniphilus duerdenii ATCC BAA-1640</name>
    <dbReference type="NCBI Taxonomy" id="862517"/>
    <lineage>
        <taxon>Bacteria</taxon>
        <taxon>Bacillati</taxon>
        <taxon>Bacillota</taxon>
        <taxon>Tissierellia</taxon>
        <taxon>Tissierellales</taxon>
        <taxon>Peptoniphilaceae</taxon>
        <taxon>Peptoniphilus</taxon>
    </lineage>
</organism>
<reference evidence="4 5" key="1">
    <citation type="submission" date="2010-07" db="EMBL/GenBank/DDBJ databases">
        <authorList>
            <person name="Muzny D."/>
            <person name="Qin X."/>
            <person name="Deng J."/>
            <person name="Jiang H."/>
            <person name="Liu Y."/>
            <person name="Qu J."/>
            <person name="Song X.-Z."/>
            <person name="Zhang L."/>
            <person name="Thornton R."/>
            <person name="Coyle M."/>
            <person name="Francisco L."/>
            <person name="Jackson L."/>
            <person name="Javaid M."/>
            <person name="Korchina V."/>
            <person name="Kovar C."/>
            <person name="Mata R."/>
            <person name="Mathew T."/>
            <person name="Ngo R."/>
            <person name="Nguyen L."/>
            <person name="Nguyen N."/>
            <person name="Okwuonu G."/>
            <person name="Ongeri F."/>
            <person name="Pham C."/>
            <person name="Simmons D."/>
            <person name="Wilczek-Boney K."/>
            <person name="Hale W."/>
            <person name="Jakkamsetti A."/>
            <person name="Pham P."/>
            <person name="Ruth R."/>
            <person name="San Lucas F."/>
            <person name="Warren J."/>
            <person name="Zhang J."/>
            <person name="Zhao Z."/>
            <person name="Zhou C."/>
            <person name="Zhu D."/>
            <person name="Lee S."/>
            <person name="Bess C."/>
            <person name="Blankenburg K."/>
            <person name="Forbes L."/>
            <person name="Fu Q."/>
            <person name="Gubbala S."/>
            <person name="Hirani K."/>
            <person name="Jayaseelan J.C."/>
            <person name="Lara F."/>
            <person name="Munidasa M."/>
            <person name="Palculict T."/>
            <person name="Patil S."/>
            <person name="Pu L.-L."/>
            <person name="Saada N."/>
            <person name="Tang L."/>
            <person name="Weissenberger G."/>
            <person name="Zhu Y."/>
            <person name="Hemphill L."/>
            <person name="Shang Y."/>
            <person name="Youmans B."/>
            <person name="Ayvaz T."/>
            <person name="Ross M."/>
            <person name="Santibanez J."/>
            <person name="Aqrawi P."/>
            <person name="Gross S."/>
            <person name="Joshi V."/>
            <person name="Fowler G."/>
            <person name="Nazareth L."/>
            <person name="Reid J."/>
            <person name="Worley K."/>
            <person name="Petrosino J."/>
            <person name="Highlander S."/>
            <person name="Gibbs R."/>
        </authorList>
    </citation>
    <scope>NUCLEOTIDE SEQUENCE [LARGE SCALE GENOMIC DNA]</scope>
    <source>
        <strain evidence="4 5">ATCC BAA-1640</strain>
    </source>
</reference>
<dbReference type="EC" id="3.7.1.2" evidence="4"/>